<dbReference type="RefSeq" id="WP_289364505.1">
    <property type="nucleotide sequence ID" value="NZ_JAUCBP010000006.1"/>
</dbReference>
<comment type="similarity">
    <text evidence="2">Belongs to the FAD-dependent glycerol-3-phosphate dehydrogenase family.</text>
</comment>
<feature type="domain" description="Alpha-glycerophosphate oxidase C-terminal" evidence="7">
    <location>
        <begin position="432"/>
        <end position="502"/>
    </location>
</feature>
<dbReference type="Gene3D" id="1.10.8.870">
    <property type="entry name" value="Alpha-glycerophosphate oxidase, cap domain"/>
    <property type="match status" value="1"/>
</dbReference>
<dbReference type="InterPro" id="IPR038299">
    <property type="entry name" value="DAO_C_sf"/>
</dbReference>
<keyword evidence="3" id="KW-0285">Flavoprotein</keyword>
<evidence type="ECO:0000259" key="7">
    <source>
        <dbReference type="Pfam" id="PF16901"/>
    </source>
</evidence>
<dbReference type="Gene3D" id="3.50.50.60">
    <property type="entry name" value="FAD/NAD(P)-binding domain"/>
    <property type="match status" value="1"/>
</dbReference>
<dbReference type="Pfam" id="PF16901">
    <property type="entry name" value="DAO_C"/>
    <property type="match status" value="1"/>
</dbReference>
<evidence type="ECO:0000313" key="8">
    <source>
        <dbReference type="EMBL" id="MDM7859894.1"/>
    </source>
</evidence>
<dbReference type="InterPro" id="IPR006076">
    <property type="entry name" value="FAD-dep_OxRdtase"/>
</dbReference>
<gene>
    <name evidence="8" type="ORF">QTP81_04705</name>
</gene>
<evidence type="ECO:0000256" key="1">
    <source>
        <dbReference type="ARBA" id="ARBA00001974"/>
    </source>
</evidence>
<comment type="caution">
    <text evidence="8">The sequence shown here is derived from an EMBL/GenBank/DDBJ whole genome shotgun (WGS) entry which is preliminary data.</text>
</comment>
<evidence type="ECO:0000256" key="2">
    <source>
        <dbReference type="ARBA" id="ARBA00007330"/>
    </source>
</evidence>
<evidence type="ECO:0000259" key="6">
    <source>
        <dbReference type="Pfam" id="PF01266"/>
    </source>
</evidence>
<dbReference type="GO" id="GO:0016491">
    <property type="term" value="F:oxidoreductase activity"/>
    <property type="evidence" value="ECO:0007669"/>
    <property type="project" value="UniProtKB-KW"/>
</dbReference>
<dbReference type="EMBL" id="JAUCBP010000006">
    <property type="protein sequence ID" value="MDM7859894.1"/>
    <property type="molecule type" value="Genomic_DNA"/>
</dbReference>
<dbReference type="InterPro" id="IPR036188">
    <property type="entry name" value="FAD/NAD-bd_sf"/>
</dbReference>
<protein>
    <submittedName>
        <fullName evidence="8">Glycerol-3-phosphate dehydrogenase/oxidase</fullName>
        <ecNumber evidence="8">1.-.-.-</ecNumber>
    </submittedName>
</protein>
<name>A0ABT7SV66_9ALTE</name>
<dbReference type="PANTHER" id="PTHR11985:SF15">
    <property type="entry name" value="GLYCEROL-3-PHOSPHATE DEHYDROGENASE, MITOCHONDRIAL"/>
    <property type="match status" value="1"/>
</dbReference>
<dbReference type="Proteomes" id="UP001234343">
    <property type="component" value="Unassembled WGS sequence"/>
</dbReference>
<proteinExistence type="inferred from homology"/>
<sequence>MKQLRESNLIKMESESFDVLIVGGGINGAVSAASLAKKGAKVALIDKGDFAGFTSSNSSNLAWGGIKYLESHEYLLVNKLCKSRNHLMRAYPSTVKEIRFLTTLQKGFRFPHWFIFLGACLYWLMGRFFTQRPHLLNAQSIKQMEPAINIANAAGGLEYSDAFLYDNDARFVFNFIRNAMDNGACIANYAKADDASFADGMWTTKVSCQESNRTFSIKSKTVINACGPYVDAFNQITRVETQHSHLFSKGVHLLVQKLTKVDKVLAFFASDGRLFFVIPMGKRTCIGTTDTQVDSPASSVTDADEQFILDNVNQLLDLEKPLTSDDVIARRCGVRPLAVKGQGGEADWVQLSRKHAIDVDKDKRFVSIFGGKLTDCINVGEEVAETVQSLGVALSKPDDVWYGESGDTFKQAFLERARLIGLDAMTPAYCSEPLTTRLWRRYDANAIQILDEIQRDPSQAEQLIENAEYIRAELHYAARREMITRLEDFLRRRSKIEMVLTKDEILAARGLKEACQILFGDKADEKLAEYANR</sequence>
<evidence type="ECO:0000256" key="3">
    <source>
        <dbReference type="ARBA" id="ARBA00022630"/>
    </source>
</evidence>
<organism evidence="8 9">
    <name type="scientific">Alteromonas arenosi</name>
    <dbReference type="NCBI Taxonomy" id="3055817"/>
    <lineage>
        <taxon>Bacteria</taxon>
        <taxon>Pseudomonadati</taxon>
        <taxon>Pseudomonadota</taxon>
        <taxon>Gammaproteobacteria</taxon>
        <taxon>Alteromonadales</taxon>
        <taxon>Alteromonadaceae</taxon>
        <taxon>Alteromonas/Salinimonas group</taxon>
        <taxon>Alteromonas</taxon>
    </lineage>
</organism>
<evidence type="ECO:0000256" key="4">
    <source>
        <dbReference type="ARBA" id="ARBA00022827"/>
    </source>
</evidence>
<dbReference type="PRINTS" id="PR01001">
    <property type="entry name" value="FADG3PDH"/>
</dbReference>
<dbReference type="EC" id="1.-.-.-" evidence="8"/>
<reference evidence="8 9" key="1">
    <citation type="submission" date="2023-06" db="EMBL/GenBank/DDBJ databases">
        <title>Alteromonas sp. ASW11-36 isolated from intertidal sand.</title>
        <authorList>
            <person name="Li Y."/>
        </authorList>
    </citation>
    <scope>NUCLEOTIDE SEQUENCE [LARGE SCALE GENOMIC DNA]</scope>
    <source>
        <strain evidence="8 9">ASW11-36</strain>
    </source>
</reference>
<dbReference type="PANTHER" id="PTHR11985">
    <property type="entry name" value="GLYCEROL-3-PHOSPHATE DEHYDROGENASE"/>
    <property type="match status" value="1"/>
</dbReference>
<evidence type="ECO:0000313" key="9">
    <source>
        <dbReference type="Proteomes" id="UP001234343"/>
    </source>
</evidence>
<dbReference type="SUPFAM" id="SSF51905">
    <property type="entry name" value="FAD/NAD(P)-binding domain"/>
    <property type="match status" value="1"/>
</dbReference>
<keyword evidence="4" id="KW-0274">FAD</keyword>
<keyword evidence="9" id="KW-1185">Reference proteome</keyword>
<comment type="cofactor">
    <cofactor evidence="1">
        <name>FAD</name>
        <dbReference type="ChEBI" id="CHEBI:57692"/>
    </cofactor>
</comment>
<dbReference type="Pfam" id="PF01266">
    <property type="entry name" value="DAO"/>
    <property type="match status" value="1"/>
</dbReference>
<accession>A0ABT7SV66</accession>
<dbReference type="InterPro" id="IPR000447">
    <property type="entry name" value="G3P_DH_FAD-dep"/>
</dbReference>
<evidence type="ECO:0000256" key="5">
    <source>
        <dbReference type="ARBA" id="ARBA00023002"/>
    </source>
</evidence>
<feature type="domain" description="FAD dependent oxidoreductase" evidence="6">
    <location>
        <begin position="18"/>
        <end position="337"/>
    </location>
</feature>
<dbReference type="InterPro" id="IPR031656">
    <property type="entry name" value="DAO_C"/>
</dbReference>
<keyword evidence="5 8" id="KW-0560">Oxidoreductase</keyword>
<dbReference type="Gene3D" id="3.30.9.10">
    <property type="entry name" value="D-Amino Acid Oxidase, subunit A, domain 2"/>
    <property type="match status" value="1"/>
</dbReference>